<gene>
    <name evidence="2" type="ORF">ISP18_07775</name>
</gene>
<evidence type="ECO:0000259" key="1">
    <source>
        <dbReference type="Pfam" id="PF12146"/>
    </source>
</evidence>
<sequence length="294" mass="31627">MSAFPESSLASSAATLVVPVTAADGARSELICVEPAAYPNQMVYWLPAMGVPAKHYLPLAEALAARGIAVALHEWRGIGSSDRRASRASDWGYHELLEADLAAGVREARTRWPQAKCWLGGHSLGGQLACLYASLQRDEFAGIALVASGAPYWRNFAYAPLIFAALALATPLAKSLGYLPGRRIGFGGNEARGVIADWSRSGRTGRYAASGTPVDFERQLAGLHVPIVALRLRDDWLAPARSLAWLLDKMPRTSQHVGIVAPDQLAGQTADHFTWMKVPDGIAAQLAEWMDART</sequence>
<evidence type="ECO:0000313" key="2">
    <source>
        <dbReference type="EMBL" id="MFK2854486.1"/>
    </source>
</evidence>
<dbReference type="SUPFAM" id="SSF53474">
    <property type="entry name" value="alpha/beta-Hydrolases"/>
    <property type="match status" value="1"/>
</dbReference>
<dbReference type="Pfam" id="PF12146">
    <property type="entry name" value="Hydrolase_4"/>
    <property type="match status" value="1"/>
</dbReference>
<dbReference type="EMBL" id="JADIKI010000022">
    <property type="protein sequence ID" value="MFK2854486.1"/>
    <property type="molecule type" value="Genomic_DNA"/>
</dbReference>
<dbReference type="GO" id="GO:0016787">
    <property type="term" value="F:hydrolase activity"/>
    <property type="evidence" value="ECO:0007669"/>
    <property type="project" value="UniProtKB-KW"/>
</dbReference>
<evidence type="ECO:0000313" key="3">
    <source>
        <dbReference type="Proteomes" id="UP001620409"/>
    </source>
</evidence>
<organism evidence="2 3">
    <name type="scientific">Dyella humi</name>
    <dbReference type="NCBI Taxonomy" id="1770547"/>
    <lineage>
        <taxon>Bacteria</taxon>
        <taxon>Pseudomonadati</taxon>
        <taxon>Pseudomonadota</taxon>
        <taxon>Gammaproteobacteria</taxon>
        <taxon>Lysobacterales</taxon>
        <taxon>Rhodanobacteraceae</taxon>
        <taxon>Dyella</taxon>
    </lineage>
</organism>
<feature type="domain" description="Serine aminopeptidase S33" evidence="1">
    <location>
        <begin position="40"/>
        <end position="176"/>
    </location>
</feature>
<dbReference type="InterPro" id="IPR022742">
    <property type="entry name" value="Hydrolase_4"/>
</dbReference>
<dbReference type="InterPro" id="IPR029058">
    <property type="entry name" value="AB_hydrolase_fold"/>
</dbReference>
<dbReference type="Proteomes" id="UP001620409">
    <property type="component" value="Unassembled WGS sequence"/>
</dbReference>
<keyword evidence="2" id="KW-0378">Hydrolase</keyword>
<keyword evidence="3" id="KW-1185">Reference proteome</keyword>
<proteinExistence type="predicted"/>
<dbReference type="RefSeq" id="WP_380009077.1">
    <property type="nucleotide sequence ID" value="NZ_JADIKI010000022.1"/>
</dbReference>
<name>A0ABW8IJK8_9GAMM</name>
<accession>A0ABW8IJK8</accession>
<reference evidence="2 3" key="1">
    <citation type="submission" date="2020-10" db="EMBL/GenBank/DDBJ databases">
        <title>Phylogeny of dyella-like bacteria.</title>
        <authorList>
            <person name="Fu J."/>
        </authorList>
    </citation>
    <scope>NUCLEOTIDE SEQUENCE [LARGE SCALE GENOMIC DNA]</scope>
    <source>
        <strain evidence="2 3">DHG40</strain>
    </source>
</reference>
<dbReference type="PIRSF" id="PIRSF037442">
    <property type="entry name" value="UCP037442_abhydr"/>
    <property type="match status" value="1"/>
</dbReference>
<dbReference type="InterPro" id="IPR017208">
    <property type="entry name" value="UCP037442_abhydr"/>
</dbReference>
<comment type="caution">
    <text evidence="2">The sequence shown here is derived from an EMBL/GenBank/DDBJ whole genome shotgun (WGS) entry which is preliminary data.</text>
</comment>
<dbReference type="Gene3D" id="3.40.50.1820">
    <property type="entry name" value="alpha/beta hydrolase"/>
    <property type="match status" value="1"/>
</dbReference>
<protein>
    <submittedName>
        <fullName evidence="2">Alpha/beta fold hydrolase</fullName>
    </submittedName>
</protein>